<dbReference type="EMBL" id="LWCA01000170">
    <property type="protein sequence ID" value="OAF70248.1"/>
    <property type="molecule type" value="Genomic_DNA"/>
</dbReference>
<name>A0A177B7H2_9BILA</name>
<proteinExistence type="predicted"/>
<dbReference type="PANTHER" id="PTHR18849:SF0">
    <property type="entry name" value="CILIA- AND FLAGELLA-ASSOCIATED PROTEIN 410-RELATED"/>
    <property type="match status" value="1"/>
</dbReference>
<comment type="caution">
    <text evidence="7">The sequence shown here is derived from an EMBL/GenBank/DDBJ whole genome shotgun (WGS) entry which is preliminary data.</text>
</comment>
<evidence type="ECO:0000259" key="6">
    <source>
        <dbReference type="Pfam" id="PF01302"/>
    </source>
</evidence>
<dbReference type="InterPro" id="IPR000938">
    <property type="entry name" value="CAP-Gly_domain"/>
</dbReference>
<protein>
    <recommendedName>
        <fullName evidence="1">Tubulin-specific chaperone E</fullName>
    </recommendedName>
    <alternativeName>
        <fullName evidence="5">Tubulin-folding cofactor E</fullName>
    </alternativeName>
</protein>
<dbReference type="GO" id="GO:0007010">
    <property type="term" value="P:cytoskeleton organization"/>
    <property type="evidence" value="ECO:0007669"/>
    <property type="project" value="TreeGrafter"/>
</dbReference>
<sequence length="510" mass="59475">MNHKLFLQAKVKVSKKNEEKYVTAIIRYIGHVHDTQGIWYGVEFFEHCRGKHHEYVYYDRNRKLEIPEGHSFSFVREGNVYPGECIMIVILSKYGYDCTEYEEINISTNKVIECIGFEKTKLIRSNFSKLKYVDISYSNVAFLSLKNSTDFMITFKNLESIDLIDTLLLDFNKAIEIFQHLPSLKTANLNKNPFNWDLVNSIAKINGITTLSIQNTQIKDIHLSLVATTFPNVKILNLSYNKITNIYDLTLSCVYLKELSLVANNIGNWSLLFSNLESFEFIDTIILDENPIYPVKLNDVVIESITTLSIRRTKITSWDEISYITNIMPGLQNFRFSQNFLTKRDENWWDMCLGRMPDLSTLDLSFISAKSLKDAEVFYWNEMKSVYLEAKSNGKLNDFFAVNPNYVKVIAVYGEPVYHFVKPITINQNLLNLTITFNEHTIVKDHISDNMIIKRFKILCKNIFNIGRHKKLRVFVVKPELKELHEIFDDLYELSYYGISSGDKIYIEEM</sequence>
<dbReference type="InterPro" id="IPR029071">
    <property type="entry name" value="Ubiquitin-like_domsf"/>
</dbReference>
<evidence type="ECO:0000256" key="5">
    <source>
        <dbReference type="ARBA" id="ARBA00030180"/>
    </source>
</evidence>
<dbReference type="Pfam" id="PF01302">
    <property type="entry name" value="CAP_GLY"/>
    <property type="match status" value="1"/>
</dbReference>
<dbReference type="Gene3D" id="2.30.30.190">
    <property type="entry name" value="CAP Gly-rich-like domain"/>
    <property type="match status" value="1"/>
</dbReference>
<evidence type="ECO:0000313" key="7">
    <source>
        <dbReference type="EMBL" id="OAF70248.1"/>
    </source>
</evidence>
<dbReference type="OrthoDB" id="5273213at2759"/>
<dbReference type="PANTHER" id="PTHR18849">
    <property type="entry name" value="LEUCINE RICH REPEAT PROTEIN"/>
    <property type="match status" value="1"/>
</dbReference>
<feature type="domain" description="CAP-Gly" evidence="6">
    <location>
        <begin position="19"/>
        <end position="52"/>
    </location>
</feature>
<dbReference type="InterPro" id="IPR032675">
    <property type="entry name" value="LRR_dom_sf"/>
</dbReference>
<keyword evidence="8" id="KW-1185">Reference proteome</keyword>
<evidence type="ECO:0000256" key="4">
    <source>
        <dbReference type="ARBA" id="ARBA00023186"/>
    </source>
</evidence>
<keyword evidence="3" id="KW-0677">Repeat</keyword>
<evidence type="ECO:0000256" key="3">
    <source>
        <dbReference type="ARBA" id="ARBA00022737"/>
    </source>
</evidence>
<dbReference type="AlphaFoldDB" id="A0A177B7H2"/>
<keyword evidence="4" id="KW-0143">Chaperone</keyword>
<dbReference type="Proteomes" id="UP000078046">
    <property type="component" value="Unassembled WGS sequence"/>
</dbReference>
<dbReference type="SUPFAM" id="SSF52058">
    <property type="entry name" value="L domain-like"/>
    <property type="match status" value="1"/>
</dbReference>
<dbReference type="InterPro" id="IPR036859">
    <property type="entry name" value="CAP-Gly_dom_sf"/>
</dbReference>
<gene>
    <name evidence="7" type="ORF">A3Q56_02013</name>
</gene>
<evidence type="ECO:0000256" key="1">
    <source>
        <dbReference type="ARBA" id="ARBA00015004"/>
    </source>
</evidence>
<keyword evidence="2" id="KW-0433">Leucine-rich repeat</keyword>
<dbReference type="InterPro" id="IPR001611">
    <property type="entry name" value="Leu-rich_rpt"/>
</dbReference>
<evidence type="ECO:0000256" key="2">
    <source>
        <dbReference type="ARBA" id="ARBA00022614"/>
    </source>
</evidence>
<dbReference type="SUPFAM" id="SSF54236">
    <property type="entry name" value="Ubiquitin-like"/>
    <property type="match status" value="1"/>
</dbReference>
<evidence type="ECO:0000313" key="8">
    <source>
        <dbReference type="Proteomes" id="UP000078046"/>
    </source>
</evidence>
<dbReference type="SUPFAM" id="SSF74924">
    <property type="entry name" value="Cap-Gly domain"/>
    <property type="match status" value="1"/>
</dbReference>
<dbReference type="Gene3D" id="3.80.10.10">
    <property type="entry name" value="Ribonuclease Inhibitor"/>
    <property type="match status" value="3"/>
</dbReference>
<accession>A0A177B7H2</accession>
<reference evidence="7 8" key="1">
    <citation type="submission" date="2016-04" db="EMBL/GenBank/DDBJ databases">
        <title>The genome of Intoshia linei affirms orthonectids as highly simplified spiralians.</title>
        <authorList>
            <person name="Mikhailov K.V."/>
            <person name="Slusarev G.S."/>
            <person name="Nikitin M.A."/>
            <person name="Logacheva M.D."/>
            <person name="Penin A."/>
            <person name="Aleoshin V."/>
            <person name="Panchin Y.V."/>
        </authorList>
    </citation>
    <scope>NUCLEOTIDE SEQUENCE [LARGE SCALE GENOMIC DNA]</scope>
    <source>
        <strain evidence="7">Intl2013</strain>
        <tissue evidence="7">Whole animal</tissue>
    </source>
</reference>
<dbReference type="PROSITE" id="PS51450">
    <property type="entry name" value="LRR"/>
    <property type="match status" value="1"/>
</dbReference>
<organism evidence="7 8">
    <name type="scientific">Intoshia linei</name>
    <dbReference type="NCBI Taxonomy" id="1819745"/>
    <lineage>
        <taxon>Eukaryota</taxon>
        <taxon>Metazoa</taxon>
        <taxon>Spiralia</taxon>
        <taxon>Lophotrochozoa</taxon>
        <taxon>Mesozoa</taxon>
        <taxon>Orthonectida</taxon>
        <taxon>Rhopaluridae</taxon>
        <taxon>Intoshia</taxon>
    </lineage>
</organism>
<dbReference type="Gene3D" id="3.10.20.90">
    <property type="entry name" value="Phosphatidylinositol 3-kinase Catalytic Subunit, Chain A, domain 1"/>
    <property type="match status" value="1"/>
</dbReference>